<dbReference type="RefSeq" id="WP_147923872.1">
    <property type="nucleotide sequence ID" value="NZ_VRTY01000127.1"/>
</dbReference>
<name>A0A5C8IZK3_9BACT</name>
<dbReference type="AlphaFoldDB" id="A0A5C8IZK3"/>
<dbReference type="Proteomes" id="UP000321926">
    <property type="component" value="Unassembled WGS sequence"/>
</dbReference>
<accession>A0A5C8IZK3</accession>
<dbReference type="EMBL" id="VRTY01000127">
    <property type="protein sequence ID" value="TXK26536.1"/>
    <property type="molecule type" value="Genomic_DNA"/>
</dbReference>
<evidence type="ECO:0000313" key="1">
    <source>
        <dbReference type="EMBL" id="TXK26536.1"/>
    </source>
</evidence>
<reference evidence="1 2" key="1">
    <citation type="submission" date="2019-08" db="EMBL/GenBank/DDBJ databases">
        <authorList>
            <person name="Shi S."/>
        </authorList>
    </citation>
    <scope>NUCLEOTIDE SEQUENCE [LARGE SCALE GENOMIC DNA]</scope>
    <source>
        <strain evidence="1 2">GY10130</strain>
    </source>
</reference>
<keyword evidence="2" id="KW-1185">Reference proteome</keyword>
<gene>
    <name evidence="1" type="ORF">FVR03_21680</name>
</gene>
<organism evidence="1 2">
    <name type="scientific">Pontibacter qinzhouensis</name>
    <dbReference type="NCBI Taxonomy" id="2603253"/>
    <lineage>
        <taxon>Bacteria</taxon>
        <taxon>Pseudomonadati</taxon>
        <taxon>Bacteroidota</taxon>
        <taxon>Cytophagia</taxon>
        <taxon>Cytophagales</taxon>
        <taxon>Hymenobacteraceae</taxon>
        <taxon>Pontibacter</taxon>
    </lineage>
</organism>
<proteinExistence type="predicted"/>
<sequence length="328" mass="37843">MSDISKTFFQNTDNQNFENLKSFKVLIIKQLTILNKKKMTRRERRKQERVINKLRSCKNVRNGDIIEIDGVKVKIATGVEDGDNFVFDEAPGEAFDIGQAFSYTENQLRAEKAALRNKSVVFVRMVCPITNKPTAIVFPPHYNPYIEKQFHTGSDNYVNDVTRMVNDWSGHTGFVNLILSKPTTEMLDETKITELRQFINTMSDKDLVKHYNSIWGKNALKTTWLGTIIEKPTVECEMDPILDSSHRLLFENIVVDSSRGRYLYGYRRMPQNPDGENTIFYWVYGSNKVLALDEQPDFDNQVGCLVLSDLAGYHNMVDYMPVELMTFC</sequence>
<protein>
    <submittedName>
        <fullName evidence="1">Uncharacterized protein</fullName>
    </submittedName>
</protein>
<evidence type="ECO:0000313" key="2">
    <source>
        <dbReference type="Proteomes" id="UP000321926"/>
    </source>
</evidence>
<comment type="caution">
    <text evidence="1">The sequence shown here is derived from an EMBL/GenBank/DDBJ whole genome shotgun (WGS) entry which is preliminary data.</text>
</comment>